<dbReference type="Proteomes" id="UP000598360">
    <property type="component" value="Unassembled WGS sequence"/>
</dbReference>
<organism evidence="1 2">
    <name type="scientific">Saccharopolyspora montiporae</name>
    <dbReference type="NCBI Taxonomy" id="2781240"/>
    <lineage>
        <taxon>Bacteria</taxon>
        <taxon>Bacillati</taxon>
        <taxon>Actinomycetota</taxon>
        <taxon>Actinomycetes</taxon>
        <taxon>Pseudonocardiales</taxon>
        <taxon>Pseudonocardiaceae</taxon>
        <taxon>Saccharopolyspora</taxon>
    </lineage>
</organism>
<name>A0A929B9Z1_9PSEU</name>
<accession>A0A929B9Z1</accession>
<gene>
    <name evidence="1" type="ORF">IQ251_16200</name>
</gene>
<proteinExistence type="predicted"/>
<evidence type="ECO:0000313" key="2">
    <source>
        <dbReference type="Proteomes" id="UP000598360"/>
    </source>
</evidence>
<reference evidence="1" key="1">
    <citation type="submission" date="2020-10" db="EMBL/GenBank/DDBJ databases">
        <title>Diversity and distribution of actinomycetes associated with coral in the coast of Hainan.</title>
        <authorList>
            <person name="Li F."/>
        </authorList>
    </citation>
    <scope>NUCLEOTIDE SEQUENCE</scope>
    <source>
        <strain evidence="1">HNM0983</strain>
    </source>
</reference>
<protein>
    <submittedName>
        <fullName evidence="1">Uncharacterized protein</fullName>
    </submittedName>
</protein>
<comment type="caution">
    <text evidence="1">The sequence shown here is derived from an EMBL/GenBank/DDBJ whole genome shotgun (WGS) entry which is preliminary data.</text>
</comment>
<dbReference type="RefSeq" id="WP_193929442.1">
    <property type="nucleotide sequence ID" value="NZ_JADEYC010000030.1"/>
</dbReference>
<evidence type="ECO:0000313" key="1">
    <source>
        <dbReference type="EMBL" id="MBE9375994.1"/>
    </source>
</evidence>
<sequence>MSRIILARLHSSTDHRVHSFDAHQHGDGTRTALCGFTAHHSALEPLPHITGMGCELCILATPLDEQPTTETTPPDDDPTSATVYAVGLRGELRWHDVPEHPLIHHHAGREVVLAECGSIGFLVFGIPPERYERCPDCPSPG</sequence>
<dbReference type="AlphaFoldDB" id="A0A929B9Z1"/>
<dbReference type="EMBL" id="JADEYC010000030">
    <property type="protein sequence ID" value="MBE9375994.1"/>
    <property type="molecule type" value="Genomic_DNA"/>
</dbReference>
<keyword evidence="2" id="KW-1185">Reference proteome</keyword>